<dbReference type="GO" id="GO:0005886">
    <property type="term" value="C:plasma membrane"/>
    <property type="evidence" value="ECO:0007669"/>
    <property type="project" value="UniProtKB-SubCell"/>
</dbReference>
<evidence type="ECO:0000256" key="5">
    <source>
        <dbReference type="SAM" id="Coils"/>
    </source>
</evidence>
<organism evidence="8">
    <name type="scientific">Dissoconium aciculare CBS 342.82</name>
    <dbReference type="NCBI Taxonomy" id="1314786"/>
    <lineage>
        <taxon>Eukaryota</taxon>
        <taxon>Fungi</taxon>
        <taxon>Dikarya</taxon>
        <taxon>Ascomycota</taxon>
        <taxon>Pezizomycotina</taxon>
        <taxon>Dothideomycetes</taxon>
        <taxon>Dothideomycetidae</taxon>
        <taxon>Mycosphaerellales</taxon>
        <taxon>Dissoconiaceae</taxon>
        <taxon>Dissoconium</taxon>
    </lineage>
</organism>
<feature type="transmembrane region" description="Helical" evidence="6">
    <location>
        <begin position="332"/>
        <end position="354"/>
    </location>
</feature>
<dbReference type="GO" id="GO:0050897">
    <property type="term" value="F:cobalt ion binding"/>
    <property type="evidence" value="ECO:0007669"/>
    <property type="project" value="TreeGrafter"/>
</dbReference>
<keyword evidence="3 6" id="KW-1133">Transmembrane helix</keyword>
<dbReference type="Pfam" id="PF01544">
    <property type="entry name" value="CorA"/>
    <property type="match status" value="1"/>
</dbReference>
<keyword evidence="4 6" id="KW-0472">Membrane</keyword>
<dbReference type="SUPFAM" id="SSF144083">
    <property type="entry name" value="Magnesium transport protein CorA, transmembrane region"/>
    <property type="match status" value="1"/>
</dbReference>
<reference evidence="8" key="2">
    <citation type="submission" date="2020-04" db="EMBL/GenBank/DDBJ databases">
        <authorList>
            <consortium name="NCBI Genome Project"/>
        </authorList>
    </citation>
    <scope>NUCLEOTIDE SEQUENCE</scope>
    <source>
        <strain evidence="8">CBS 342.82</strain>
    </source>
</reference>
<dbReference type="AlphaFoldDB" id="A0A6J3LR87"/>
<keyword evidence="2 6" id="KW-0812">Transmembrane</keyword>
<sequence length="403" mass="45978">MTAHITLVQYDVQASCWTAAESDISKFCSAEESAKNAEAVEAPLTRLRVAFLPKDLQLAQTTLLCSAFGIPDHFFEPLAREATGFFGASELSDGDADEGYRTWFRFLIKRPWMKPAHTAGCSHAFPAAKSIYRWDDLAFFTQWYSSTSTTVLCFGLPDELCEEVRQSLLKSKQLEIASTPYDAHTFILPFIVRAFDSSVWLWRDWVRESELERQENANSREAFLYMHELARHIIHSTEVLTSAINVIRSIIEEQHDRPPMSQPSTLVNVHACRMLHHQRSLLECLLQRSKALERRLQNEISLASNLNAQNDSKIATQIAELSRTDGRVMKTISILGLVFLPGTFVSAIFSMSFFNFQPATADTAAAWRVSEMFWVYWVVTIPITVATIATWHYWQRKQQKAPR</sequence>
<comment type="subcellular location">
    <subcellularLocation>
        <location evidence="1">Cell membrane</location>
        <topology evidence="1">Multi-pass membrane protein</topology>
    </subcellularLocation>
</comment>
<dbReference type="RefSeq" id="XP_033455402.1">
    <property type="nucleotide sequence ID" value="XM_033608091.1"/>
</dbReference>
<evidence type="ECO:0000256" key="2">
    <source>
        <dbReference type="ARBA" id="ARBA00022692"/>
    </source>
</evidence>
<evidence type="ECO:0000313" key="7">
    <source>
        <dbReference type="Proteomes" id="UP000504637"/>
    </source>
</evidence>
<dbReference type="GeneID" id="54365890"/>
<evidence type="ECO:0000256" key="4">
    <source>
        <dbReference type="ARBA" id="ARBA00023136"/>
    </source>
</evidence>
<evidence type="ECO:0000313" key="8">
    <source>
        <dbReference type="RefSeq" id="XP_033455402.1"/>
    </source>
</evidence>
<reference evidence="8" key="1">
    <citation type="submission" date="2020-01" db="EMBL/GenBank/DDBJ databases">
        <authorList>
            <consortium name="DOE Joint Genome Institute"/>
            <person name="Haridas S."/>
            <person name="Albert R."/>
            <person name="Binder M."/>
            <person name="Bloem J."/>
            <person name="Labutti K."/>
            <person name="Salamov A."/>
            <person name="Andreopoulos B."/>
            <person name="Baker S.E."/>
            <person name="Barry K."/>
            <person name="Bills G."/>
            <person name="Bluhm B.H."/>
            <person name="Cannon C."/>
            <person name="Castanera R."/>
            <person name="Culley D.E."/>
            <person name="Daum C."/>
            <person name="Ezra D."/>
            <person name="Gonzalez J.B."/>
            <person name="Henrissat B."/>
            <person name="Kuo A."/>
            <person name="Liang C."/>
            <person name="Lipzen A."/>
            <person name="Lutzoni F."/>
            <person name="Magnuson J."/>
            <person name="Mondo S."/>
            <person name="Nolan M."/>
            <person name="Ohm R."/>
            <person name="Pangilinan J."/>
            <person name="Park H.-J."/>
            <person name="Ramirez L."/>
            <person name="Alfaro M."/>
            <person name="Sun H."/>
            <person name="Tritt A."/>
            <person name="Yoshinaga Y."/>
            <person name="Zwiers L.-H."/>
            <person name="Turgeon B.G."/>
            <person name="Goodwin S.B."/>
            <person name="Spatafora J.W."/>
            <person name="Crous P.W."/>
            <person name="Grigoriev I.V."/>
        </authorList>
    </citation>
    <scope>NUCLEOTIDE SEQUENCE</scope>
    <source>
        <strain evidence="8">CBS 342.82</strain>
    </source>
</reference>
<dbReference type="PANTHER" id="PTHR46494:SF1">
    <property type="entry name" value="CORA FAMILY METAL ION TRANSPORTER (EUROFUNG)"/>
    <property type="match status" value="1"/>
</dbReference>
<gene>
    <name evidence="8" type="ORF">K489DRAFT_413835</name>
</gene>
<reference evidence="8" key="3">
    <citation type="submission" date="2025-08" db="UniProtKB">
        <authorList>
            <consortium name="RefSeq"/>
        </authorList>
    </citation>
    <scope>IDENTIFICATION</scope>
    <source>
        <strain evidence="8">CBS 342.82</strain>
    </source>
</reference>
<evidence type="ECO:0000256" key="1">
    <source>
        <dbReference type="ARBA" id="ARBA00004651"/>
    </source>
</evidence>
<keyword evidence="5" id="KW-0175">Coiled coil</keyword>
<protein>
    <recommendedName>
        <fullName evidence="9">Cora-domain-containing protein</fullName>
    </recommendedName>
</protein>
<dbReference type="InterPro" id="IPR045863">
    <property type="entry name" value="CorA_TM1_TM2"/>
</dbReference>
<dbReference type="Gene3D" id="1.20.58.340">
    <property type="entry name" value="Magnesium transport protein CorA, transmembrane region"/>
    <property type="match status" value="1"/>
</dbReference>
<accession>A0A6J3LR87</accession>
<evidence type="ECO:0008006" key="9">
    <source>
        <dbReference type="Google" id="ProtNLM"/>
    </source>
</evidence>
<dbReference type="GO" id="GO:0000287">
    <property type="term" value="F:magnesium ion binding"/>
    <property type="evidence" value="ECO:0007669"/>
    <property type="project" value="TreeGrafter"/>
</dbReference>
<dbReference type="GO" id="GO:0015087">
    <property type="term" value="F:cobalt ion transmembrane transporter activity"/>
    <property type="evidence" value="ECO:0007669"/>
    <property type="project" value="TreeGrafter"/>
</dbReference>
<dbReference type="GO" id="GO:0015095">
    <property type="term" value="F:magnesium ion transmembrane transporter activity"/>
    <property type="evidence" value="ECO:0007669"/>
    <property type="project" value="TreeGrafter"/>
</dbReference>
<keyword evidence="7" id="KW-1185">Reference proteome</keyword>
<feature type="transmembrane region" description="Helical" evidence="6">
    <location>
        <begin position="374"/>
        <end position="394"/>
    </location>
</feature>
<dbReference type="PANTHER" id="PTHR46494">
    <property type="entry name" value="CORA FAMILY METAL ION TRANSPORTER (EUROFUNG)"/>
    <property type="match status" value="1"/>
</dbReference>
<name>A0A6J3LR87_9PEZI</name>
<evidence type="ECO:0000256" key="3">
    <source>
        <dbReference type="ARBA" id="ARBA00022989"/>
    </source>
</evidence>
<evidence type="ECO:0000256" key="6">
    <source>
        <dbReference type="SAM" id="Phobius"/>
    </source>
</evidence>
<feature type="coiled-coil region" evidence="5">
    <location>
        <begin position="282"/>
        <end position="309"/>
    </location>
</feature>
<dbReference type="OrthoDB" id="2830640at2759"/>
<proteinExistence type="predicted"/>
<dbReference type="InterPro" id="IPR002523">
    <property type="entry name" value="MgTranspt_CorA/ZnTranspt_ZntB"/>
</dbReference>
<dbReference type="Proteomes" id="UP000504637">
    <property type="component" value="Unplaced"/>
</dbReference>